<dbReference type="InterPro" id="IPR016120">
    <property type="entry name" value="Sig_transdc_His_kin_SpoOB"/>
</dbReference>
<evidence type="ECO:0000256" key="1">
    <source>
        <dbReference type="ARBA" id="ARBA00022553"/>
    </source>
</evidence>
<reference evidence="5 6" key="1">
    <citation type="submission" date="2018-10" db="EMBL/GenBank/DDBJ databases">
        <title>Phylogenomics of Brevibacillus.</title>
        <authorList>
            <person name="Dunlap C."/>
        </authorList>
    </citation>
    <scope>NUCLEOTIDE SEQUENCE [LARGE SCALE GENOMIC DNA]</scope>
    <source>
        <strain evidence="5 6">JCM 15085</strain>
    </source>
</reference>
<evidence type="ECO:0000256" key="3">
    <source>
        <dbReference type="ARBA" id="ARBA00022777"/>
    </source>
</evidence>
<dbReference type="Pfam" id="PF14682">
    <property type="entry name" value="SPOB_ab"/>
    <property type="match status" value="1"/>
</dbReference>
<dbReference type="SMART" id="SM01317">
    <property type="entry name" value="SPOB_ab"/>
    <property type="match status" value="1"/>
</dbReference>
<feature type="domain" description="Sporulation initiation phosphotransferase B C-terminal" evidence="4">
    <location>
        <begin position="67"/>
        <end position="186"/>
    </location>
</feature>
<sequence length="194" mass="22434">MSHERRLITHQTDELLTILNRQRHDWLNHVQVLLGYLHLNRTDQGEAHLKRIAEIAMQESLIARLNNSLLSVFFLTFNALNKEMLLEVDVCEQVDLSCLVLDEQDLFSLVSDILCTANDHVSQDGYEPASMQVTLFSGERGVHFRFDLAGELTAEGLDELEKRVHNSKQRTVEVTEWIHTKEEWVLELIVPFSK</sequence>
<dbReference type="InterPro" id="IPR016122">
    <property type="entry name" value="SpoOB_C"/>
</dbReference>
<dbReference type="Pfam" id="PF14689">
    <property type="entry name" value="SPOB_a"/>
    <property type="match status" value="1"/>
</dbReference>
<evidence type="ECO:0000259" key="4">
    <source>
        <dbReference type="SMART" id="SM01317"/>
    </source>
</evidence>
<accession>A0A3M8DFV7</accession>
<evidence type="ECO:0000313" key="6">
    <source>
        <dbReference type="Proteomes" id="UP000281915"/>
    </source>
</evidence>
<keyword evidence="2" id="KW-0808">Transferase</keyword>
<dbReference type="SUPFAM" id="SSF55890">
    <property type="entry name" value="Sporulation response regulatory protein Spo0B"/>
    <property type="match status" value="1"/>
</dbReference>
<dbReference type="AlphaFoldDB" id="A0A3M8DFV7"/>
<dbReference type="InterPro" id="IPR037100">
    <property type="entry name" value="Spo0B_C_sf"/>
</dbReference>
<dbReference type="GO" id="GO:0000155">
    <property type="term" value="F:phosphorelay sensor kinase activity"/>
    <property type="evidence" value="ECO:0007669"/>
    <property type="project" value="InterPro"/>
</dbReference>
<protein>
    <submittedName>
        <fullName evidence="5">Sporulation protein</fullName>
    </submittedName>
</protein>
<dbReference type="InterPro" id="IPR039506">
    <property type="entry name" value="SPOB_a"/>
</dbReference>
<gene>
    <name evidence="5" type="ORF">EDM58_01305</name>
</gene>
<organism evidence="5 6">
    <name type="scientific">Brevibacillus panacihumi</name>
    <dbReference type="NCBI Taxonomy" id="497735"/>
    <lineage>
        <taxon>Bacteria</taxon>
        <taxon>Bacillati</taxon>
        <taxon>Bacillota</taxon>
        <taxon>Bacilli</taxon>
        <taxon>Bacillales</taxon>
        <taxon>Paenibacillaceae</taxon>
        <taxon>Brevibacillus</taxon>
    </lineage>
</organism>
<dbReference type="Gene3D" id="1.10.287.130">
    <property type="match status" value="1"/>
</dbReference>
<keyword evidence="3" id="KW-0418">Kinase</keyword>
<name>A0A3M8DFV7_9BACL</name>
<keyword evidence="1" id="KW-0597">Phosphoprotein</keyword>
<proteinExistence type="predicted"/>
<dbReference type="EMBL" id="RHHT01000002">
    <property type="protein sequence ID" value="RNB86215.1"/>
    <property type="molecule type" value="Genomic_DNA"/>
</dbReference>
<evidence type="ECO:0000256" key="2">
    <source>
        <dbReference type="ARBA" id="ARBA00022679"/>
    </source>
</evidence>
<dbReference type="Gene3D" id="3.30.565.30">
    <property type="entry name" value="Sporulation initiation phosphotransferase B (SpoOB), C-terminal domain"/>
    <property type="match status" value="1"/>
</dbReference>
<comment type="caution">
    <text evidence="5">The sequence shown here is derived from an EMBL/GenBank/DDBJ whole genome shotgun (WGS) entry which is preliminary data.</text>
</comment>
<evidence type="ECO:0000313" key="5">
    <source>
        <dbReference type="EMBL" id="RNB86215.1"/>
    </source>
</evidence>
<dbReference type="Proteomes" id="UP000281915">
    <property type="component" value="Unassembled WGS sequence"/>
</dbReference>
<dbReference type="RefSeq" id="WP_122911719.1">
    <property type="nucleotide sequence ID" value="NZ_RHHT01000002.1"/>
</dbReference>